<dbReference type="PROSITE" id="PS51257">
    <property type="entry name" value="PROKAR_LIPOPROTEIN"/>
    <property type="match status" value="1"/>
</dbReference>
<dbReference type="Gene3D" id="2.60.120.200">
    <property type="match status" value="1"/>
</dbReference>
<dbReference type="Pfam" id="PF14099">
    <property type="entry name" value="Polysacc_lyase"/>
    <property type="match status" value="1"/>
</dbReference>
<evidence type="ECO:0000256" key="2">
    <source>
        <dbReference type="SAM" id="SignalP"/>
    </source>
</evidence>
<keyword evidence="2" id="KW-0732">Signal</keyword>
<dbReference type="EMBL" id="BMRP01000020">
    <property type="protein sequence ID" value="GGU80148.1"/>
    <property type="molecule type" value="Genomic_DNA"/>
</dbReference>
<sequence>MISTKSRVWSVTLALAVGLTASACTGKDAGSGAHANASSSATAAGTPAEGGSKGSTQGSGVFYDGFEQQADNGWKTAVNDSTDSRRKLSLTQMEQQPGGLLQRVSSPTRDGHYALQATVPHQLGSFRSEVARPPVPMGSEDWYGFSIYLPPTWQNDPQGNILAQWHAIVDTARTAGDGTGQPPVALSVQGNQWRLKMHWNTQGPDFKGAGKGTRTFNLGSIKKGVWVNFVLHAKWSHNSDGLVQLWQDGHQKVNYTGPDEYNNKQGPYFKIGIYHPEWKSFNAAKYRQDTAATKPITVYDDAIRTAQGSASYKDVAPH</sequence>
<evidence type="ECO:0000256" key="1">
    <source>
        <dbReference type="SAM" id="MobiDB-lite"/>
    </source>
</evidence>
<reference evidence="4" key="1">
    <citation type="journal article" date="2019" name="Int. J. Syst. Evol. Microbiol.">
        <title>The Global Catalogue of Microorganisms (GCM) 10K type strain sequencing project: providing services to taxonomists for standard genome sequencing and annotation.</title>
        <authorList>
            <consortium name="The Broad Institute Genomics Platform"/>
            <consortium name="The Broad Institute Genome Sequencing Center for Infectious Disease"/>
            <person name="Wu L."/>
            <person name="Ma J."/>
        </authorList>
    </citation>
    <scope>NUCLEOTIDE SEQUENCE [LARGE SCALE GENOMIC DNA]</scope>
    <source>
        <strain evidence="4">JCM 3399</strain>
    </source>
</reference>
<name>A0ABQ2VCQ0_9ACTN</name>
<organism evidence="3 4">
    <name type="scientific">Streptomyces albospinus</name>
    <dbReference type="NCBI Taxonomy" id="285515"/>
    <lineage>
        <taxon>Bacteria</taxon>
        <taxon>Bacillati</taxon>
        <taxon>Actinomycetota</taxon>
        <taxon>Actinomycetes</taxon>
        <taxon>Kitasatosporales</taxon>
        <taxon>Streptomycetaceae</taxon>
        <taxon>Streptomyces</taxon>
    </lineage>
</organism>
<dbReference type="InterPro" id="IPR025975">
    <property type="entry name" value="Polysacc_lyase"/>
</dbReference>
<feature type="compositionally biased region" description="Low complexity" evidence="1">
    <location>
        <begin position="30"/>
        <end position="50"/>
    </location>
</feature>
<feature type="signal peptide" evidence="2">
    <location>
        <begin position="1"/>
        <end position="23"/>
    </location>
</feature>
<feature type="region of interest" description="Disordered" evidence="1">
    <location>
        <begin position="28"/>
        <end position="61"/>
    </location>
</feature>
<dbReference type="Proteomes" id="UP000654471">
    <property type="component" value="Unassembled WGS sequence"/>
</dbReference>
<comment type="caution">
    <text evidence="3">The sequence shown here is derived from an EMBL/GenBank/DDBJ whole genome shotgun (WGS) entry which is preliminary data.</text>
</comment>
<protein>
    <recommendedName>
        <fullName evidence="5">Polysaccharide lyase</fullName>
    </recommendedName>
</protein>
<evidence type="ECO:0000313" key="3">
    <source>
        <dbReference type="EMBL" id="GGU80148.1"/>
    </source>
</evidence>
<proteinExistence type="predicted"/>
<feature type="chain" id="PRO_5045439585" description="Polysaccharide lyase" evidence="2">
    <location>
        <begin position="24"/>
        <end position="318"/>
    </location>
</feature>
<evidence type="ECO:0000313" key="4">
    <source>
        <dbReference type="Proteomes" id="UP000654471"/>
    </source>
</evidence>
<keyword evidence="4" id="KW-1185">Reference proteome</keyword>
<gene>
    <name evidence="3" type="ORF">GCM10010211_52850</name>
</gene>
<accession>A0ABQ2VCQ0</accession>
<evidence type="ECO:0008006" key="5">
    <source>
        <dbReference type="Google" id="ProtNLM"/>
    </source>
</evidence>